<evidence type="ECO:0000259" key="1">
    <source>
        <dbReference type="Pfam" id="PF13360"/>
    </source>
</evidence>
<evidence type="ECO:0000313" key="3">
    <source>
        <dbReference type="Proteomes" id="UP000593765"/>
    </source>
</evidence>
<dbReference type="InterPro" id="IPR011047">
    <property type="entry name" value="Quinoprotein_ADH-like_sf"/>
</dbReference>
<gene>
    <name evidence="2" type="ORF">IPV69_24560</name>
</gene>
<keyword evidence="3" id="KW-1185">Reference proteome</keyword>
<dbReference type="PANTHER" id="PTHR34512:SF30">
    <property type="entry name" value="OUTER MEMBRANE PROTEIN ASSEMBLY FACTOR BAMB"/>
    <property type="match status" value="1"/>
</dbReference>
<proteinExistence type="predicted"/>
<dbReference type="SUPFAM" id="SSF50998">
    <property type="entry name" value="Quinoprotein alcohol dehydrogenase-like"/>
    <property type="match status" value="1"/>
</dbReference>
<dbReference type="InterPro" id="IPR015943">
    <property type="entry name" value="WD40/YVTN_repeat-like_dom_sf"/>
</dbReference>
<dbReference type="Pfam" id="PF13360">
    <property type="entry name" value="PQQ_2"/>
    <property type="match status" value="1"/>
</dbReference>
<dbReference type="EMBL" id="CP063458">
    <property type="protein sequence ID" value="QOV92536.1"/>
    <property type="molecule type" value="Genomic_DNA"/>
</dbReference>
<feature type="domain" description="Pyrrolo-quinoline quinone repeat" evidence="1">
    <location>
        <begin position="73"/>
        <end position="320"/>
    </location>
</feature>
<dbReference type="SMART" id="SM00564">
    <property type="entry name" value="PQQ"/>
    <property type="match status" value="4"/>
</dbReference>
<dbReference type="Gene3D" id="2.130.10.10">
    <property type="entry name" value="YVTN repeat-like/Quinoprotein amine dehydrogenase"/>
    <property type="match status" value="1"/>
</dbReference>
<dbReference type="KEGG" id="hbs:IPV69_24560"/>
<dbReference type="PANTHER" id="PTHR34512">
    <property type="entry name" value="CELL SURFACE PROTEIN"/>
    <property type="match status" value="1"/>
</dbReference>
<dbReference type="Proteomes" id="UP000593765">
    <property type="component" value="Chromosome"/>
</dbReference>
<dbReference type="InterPro" id="IPR018391">
    <property type="entry name" value="PQQ_b-propeller_rpt"/>
</dbReference>
<reference evidence="2 3" key="1">
    <citation type="submission" date="2020-10" db="EMBL/GenBank/DDBJ databases">
        <title>Wide distribution of Phycisphaera-like planctomycetes from WD2101 soil group in peatlands and genome analysis of the first cultivated representative.</title>
        <authorList>
            <person name="Dedysh S.N."/>
            <person name="Beletsky A.V."/>
            <person name="Ivanova A."/>
            <person name="Kulichevskaya I.S."/>
            <person name="Suzina N.E."/>
            <person name="Philippov D.A."/>
            <person name="Rakitin A.L."/>
            <person name="Mardanov A.V."/>
            <person name="Ravin N.V."/>
        </authorList>
    </citation>
    <scope>NUCLEOTIDE SEQUENCE [LARGE SCALE GENOMIC DNA]</scope>
    <source>
        <strain evidence="2 3">M1803</strain>
    </source>
</reference>
<evidence type="ECO:0000313" key="2">
    <source>
        <dbReference type="EMBL" id="QOV92536.1"/>
    </source>
</evidence>
<organism evidence="2 3">
    <name type="scientific">Humisphaera borealis</name>
    <dbReference type="NCBI Taxonomy" id="2807512"/>
    <lineage>
        <taxon>Bacteria</taxon>
        <taxon>Pseudomonadati</taxon>
        <taxon>Planctomycetota</taxon>
        <taxon>Phycisphaerae</taxon>
        <taxon>Tepidisphaerales</taxon>
        <taxon>Tepidisphaeraceae</taxon>
        <taxon>Humisphaera</taxon>
    </lineage>
</organism>
<name>A0A7M2X443_9BACT</name>
<accession>A0A7M2X443</accession>
<sequence>MSSFASAAEGDWPRWRGPNFDNVSPDTGLLKEWPKDGPALAWKSTDVGAGFSSISIAGGKIFTMGEAGDSSFVVALDMTGKKLWSTKVGKTGGGGGYPGPRCTPTVDGEHLYAVGQYGDLVCLQAATGAELWRKNLNKDFGGKMMSGWGNSESPLVDGDRLIVTPGGKKGTVAALNKLTGETIWQSDDWTDDAAYTGVIIGTIAGKKQYVQFTAASVAGLNPETGDVLWKAERKGQTAVIPTPVVHNDHVFVTSGYGVGCDLFKVTADGATFKVEKVYSNKNMVNHHGGVILQDGKIYGYSDGKGWSCIDLLTGETVWKTKEELGKGAISYADGMFYLRDEGKSKGTIALIEASKEGYKEHGRFAPPKLSGKEQWPHLVIAGGKLYVRDQETLYCYDVKKK</sequence>
<dbReference type="InterPro" id="IPR002372">
    <property type="entry name" value="PQQ_rpt_dom"/>
</dbReference>
<protein>
    <submittedName>
        <fullName evidence="2">PQQ-like beta-propeller repeat protein</fullName>
    </submittedName>
</protein>
<dbReference type="AlphaFoldDB" id="A0A7M2X443"/>